<dbReference type="Pfam" id="PF00149">
    <property type="entry name" value="Metallophos"/>
    <property type="match status" value="1"/>
</dbReference>
<sequence>MRYLLLTRGMPLCGKTTWIQQYNLESYVLNPKYFQSLLHAPMLDDFGNFTQPKQNDKLAYQMLFTALQSRMERGEFIIIEDLHILKSYCSNYKRMAKHYAYEIFVVDFTQVPFETICERNKAQKDNNYTEEELKTLYDMMMNEEIPIKCKTITPDKIATMLDTEAYNLNGYKIIHHIGDIHGSYHVLKQYFKEMKNDEFYIFLGDYIDRGFQNYEVLQFLLQIMDKKNVCLLEGNHEKWLWEWANNREVEAKEFRFSTQRELEQKGLNKNDIKKLYLALKPYFFYRFHDKRVICTHGGISNIPKHLILLSAAQSIHGVGSYLNASSIAQAFAQNTLENFYQVFGHRNKTGLPIKLNDKNFILESQVEFGGYLRILQLNQHGFIDKSLKNSIFITKEEKEAQRKLQKFFDYLLHNKQFTLKNNGDFVGIEYPTIKRPKDLAGLIHAFYPCVIDIKKWQFVARGYHLNQDKTLHFNASKEGVLKHISFPLHITQKLFGKQFIISFYNNGFYVFKDSILESKMPTFLKDKEKQKKLTEYFKNKSYSLLCIQTNQHEVYLLDVFPNQTDTQALPPSEREKIADILHIKTKEILFTINNEAELHAFIRTINKYNMCIASDKTFQANNTLSQQELHTNKAKLDSNTFDKNNSSMKTYNMQYENVENTPSHMEYKVLESIPLKLHILESNSLNISPNVSFSGFCMVDNEANLYEIQTLYRHEMQVLAELIKVWRIRDEIAPLSWVKTPLRFAFMNWLSAFAAQNDWKNISISWIQNTFIHDLVTNHINATQIPYYFTIE</sequence>
<dbReference type="SUPFAM" id="SSF56300">
    <property type="entry name" value="Metallo-dependent phosphatases"/>
    <property type="match status" value="1"/>
</dbReference>
<dbReference type="InterPro" id="IPR004843">
    <property type="entry name" value="Calcineurin-like_PHP"/>
</dbReference>
<evidence type="ECO:0000259" key="1">
    <source>
        <dbReference type="SMART" id="SM00156"/>
    </source>
</evidence>
<name>A0A099VDC3_9HELI</name>
<dbReference type="Proteomes" id="UP000029878">
    <property type="component" value="Unassembled WGS sequence"/>
</dbReference>
<dbReference type="SMART" id="SM00156">
    <property type="entry name" value="PP2Ac"/>
    <property type="match status" value="1"/>
</dbReference>
<dbReference type="AlphaFoldDB" id="A0A099VDC3"/>
<dbReference type="InterPro" id="IPR006186">
    <property type="entry name" value="Ser/Thr-sp_prot-phosphatase"/>
</dbReference>
<evidence type="ECO:0000313" key="2">
    <source>
        <dbReference type="EMBL" id="TLD84688.1"/>
    </source>
</evidence>
<dbReference type="InterPro" id="IPR029052">
    <property type="entry name" value="Metallo-depent_PP-like"/>
</dbReference>
<dbReference type="Gene3D" id="3.40.50.300">
    <property type="entry name" value="P-loop containing nucleotide triphosphate hydrolases"/>
    <property type="match status" value="1"/>
</dbReference>
<dbReference type="PANTHER" id="PTHR11668">
    <property type="entry name" value="SERINE/THREONINE PROTEIN PHOSPHATASE"/>
    <property type="match status" value="1"/>
</dbReference>
<comment type="caution">
    <text evidence="2">The sequence shown here is derived from an EMBL/GenBank/DDBJ whole genome shotgun (WGS) entry which is preliminary data.</text>
</comment>
<gene>
    <name evidence="2" type="ORF">LS81_001375</name>
</gene>
<feature type="domain" description="Serine/threonine specific protein phosphatases" evidence="1">
    <location>
        <begin position="141"/>
        <end position="398"/>
    </location>
</feature>
<dbReference type="OrthoDB" id="9807890at2"/>
<organism evidence="2 3">
    <name type="scientific">Helicobacter trogontum</name>
    <dbReference type="NCBI Taxonomy" id="50960"/>
    <lineage>
        <taxon>Bacteria</taxon>
        <taxon>Pseudomonadati</taxon>
        <taxon>Campylobacterota</taxon>
        <taxon>Epsilonproteobacteria</taxon>
        <taxon>Campylobacterales</taxon>
        <taxon>Helicobacteraceae</taxon>
        <taxon>Helicobacter</taxon>
    </lineage>
</organism>
<dbReference type="Gene3D" id="3.60.21.10">
    <property type="match status" value="1"/>
</dbReference>
<dbReference type="EMBL" id="JRPL02000002">
    <property type="protein sequence ID" value="TLD84688.1"/>
    <property type="molecule type" value="Genomic_DNA"/>
</dbReference>
<dbReference type="Pfam" id="PF13671">
    <property type="entry name" value="AAA_33"/>
    <property type="match status" value="1"/>
</dbReference>
<dbReference type="PANTHER" id="PTHR11668:SF496">
    <property type="entry name" value="SERINE_THREONINE-PROTEIN PHOSPHATASE"/>
    <property type="match status" value="1"/>
</dbReference>
<protein>
    <submittedName>
        <fullName evidence="2">Serine/threonine protein phosphatase</fullName>
    </submittedName>
</protein>
<dbReference type="GO" id="GO:0016787">
    <property type="term" value="F:hydrolase activity"/>
    <property type="evidence" value="ECO:0007669"/>
    <property type="project" value="InterPro"/>
</dbReference>
<reference evidence="2 3" key="1">
    <citation type="journal article" date="2014" name="Genome Announc.">
        <title>Draft genome sequences of eight enterohepatic helicobacter species isolated from both laboratory and wild rodents.</title>
        <authorList>
            <person name="Sheh A."/>
            <person name="Shen Z."/>
            <person name="Fox J.G."/>
        </authorList>
    </citation>
    <scope>NUCLEOTIDE SEQUENCE [LARGE SCALE GENOMIC DNA]</scope>
    <source>
        <strain evidence="2 3">ATCC 700114</strain>
    </source>
</reference>
<dbReference type="InterPro" id="IPR027417">
    <property type="entry name" value="P-loop_NTPase"/>
</dbReference>
<dbReference type="InterPro" id="IPR050341">
    <property type="entry name" value="PP1_catalytic_subunit"/>
</dbReference>
<evidence type="ECO:0000313" key="3">
    <source>
        <dbReference type="Proteomes" id="UP000029878"/>
    </source>
</evidence>
<dbReference type="RefSeq" id="WP_034344974.1">
    <property type="nucleotide sequence ID" value="NZ_FZNG01000009.1"/>
</dbReference>
<accession>A0A099VDC3</accession>
<proteinExistence type="predicted"/>